<reference evidence="1 2" key="1">
    <citation type="journal article" date="2013" name="ISME J.">
        <title>Comparative genomics of pathogenic lineages of Vibrio nigripulchritudo identifies virulence-associated traits.</title>
        <authorList>
            <person name="Goudenege D."/>
            <person name="Labreuche Y."/>
            <person name="Krin E."/>
            <person name="Ansquer D."/>
            <person name="Mangenot S."/>
            <person name="Calteau A."/>
            <person name="Medigue C."/>
            <person name="Mazel D."/>
            <person name="Polz M.F."/>
            <person name="Le Roux F."/>
        </authorList>
    </citation>
    <scope>NUCLEOTIDE SEQUENCE [LARGE SCALE GENOMIC DNA]</scope>
    <source>
        <strain evidence="1 2">SOn1</strain>
    </source>
</reference>
<dbReference type="AlphaFoldDB" id="A0AAV2VKP4"/>
<evidence type="ECO:0008006" key="3">
    <source>
        <dbReference type="Google" id="ProtNLM"/>
    </source>
</evidence>
<dbReference type="Pfam" id="PF08892">
    <property type="entry name" value="YqcI_YcgG"/>
    <property type="match status" value="1"/>
</dbReference>
<proteinExistence type="predicted"/>
<dbReference type="Proteomes" id="UP000018211">
    <property type="component" value="Unassembled WGS sequence"/>
</dbReference>
<name>A0AAV2VKP4_9VIBR</name>
<dbReference type="RefSeq" id="WP_022610641.1">
    <property type="nucleotide sequence ID" value="NZ_LK391965.1"/>
</dbReference>
<dbReference type="EMBL" id="CAOF01000039">
    <property type="protein sequence ID" value="CCO45004.1"/>
    <property type="molecule type" value="Genomic_DNA"/>
</dbReference>
<sequence length="214" mass="24913">MIRTLSQLPASDDLVQLQNKTSCPYSKRANLFYVEENGTKEISLAEANTAMKSFLQNQRQKDVDILFMCFRHDHTHIDQLVDFFYHLMNGLFVAIENKSIETLNFNDERSKIELDGVTFFITVHSPIYAESHSRHAFGCNTVIGFQPYESFARFKVLTSHQESVRKKFTRDGKPYAPSAVVDSQHELEKFIKPMDRDSPPIKWWIKRNKPGIHR</sequence>
<evidence type="ECO:0000313" key="2">
    <source>
        <dbReference type="Proteomes" id="UP000018211"/>
    </source>
</evidence>
<evidence type="ECO:0000313" key="1">
    <source>
        <dbReference type="EMBL" id="CCO45004.1"/>
    </source>
</evidence>
<organism evidence="1 2">
    <name type="scientific">Vibrio nigripulchritudo SOn1</name>
    <dbReference type="NCBI Taxonomy" id="1238450"/>
    <lineage>
        <taxon>Bacteria</taxon>
        <taxon>Pseudomonadati</taxon>
        <taxon>Pseudomonadota</taxon>
        <taxon>Gammaproteobacteria</taxon>
        <taxon>Vibrionales</taxon>
        <taxon>Vibrionaceae</taxon>
        <taxon>Vibrio</taxon>
    </lineage>
</organism>
<protein>
    <recommendedName>
        <fullName evidence="3">YqcI/YcgG family protein</fullName>
    </recommendedName>
</protein>
<dbReference type="InterPro" id="IPR014988">
    <property type="entry name" value="Uncharacterised_YqcI/YcgG"/>
</dbReference>
<comment type="caution">
    <text evidence="1">The sequence shown here is derived from an EMBL/GenBank/DDBJ whole genome shotgun (WGS) entry which is preliminary data.</text>
</comment>
<gene>
    <name evidence="1" type="ORF">VIBNISOn1_1330011</name>
</gene>
<accession>A0AAV2VKP4</accession>